<evidence type="ECO:0000256" key="3">
    <source>
        <dbReference type="ARBA" id="ARBA00022606"/>
    </source>
</evidence>
<comment type="caution">
    <text evidence="10">Lacks conserved residue(s) required for the propagation of feature annotation.</text>
</comment>
<sequence>MYNAAEFQELKNNNRFKIRELRKVSYILGINYGSETSLKRFLRVLNLFLIIICAISLYPRWLMLERADGNVPLIAETITTMLQTTTSMVKMTFCLFMQGQCRALLKKAENYELLQGIKIFLTDMDIKAELKVEINAIMATIWKESRRQLLSCLITCSCILSNYFLYAFFTNLYHQIKKTPNYVHILPFTGYPMFLDKGMASPYYAVEMFIGGCSLLTCGMCPVSLHCIFMILCKHACGLVKVLCVLLMRSTSLQVPAHRRDEYLRYCVIQHQQTLRFINDINDLFKHITLSHFLHSLAIYGLVLFEMNFGLETDKTTFVGMLMYIGAALTVDSMYYVNGQFLATELEKIPFVCYSCDWFNESEDFKRTLKMIIMRSNKDFCFQISWFGIMSLTTLMGILKASFSYFLIFRDMTDETN</sequence>
<feature type="transmembrane region" description="Helical" evidence="10">
    <location>
        <begin position="149"/>
        <end position="169"/>
    </location>
</feature>
<proteinExistence type="evidence at transcript level"/>
<dbReference type="PANTHER" id="PTHR21137">
    <property type="entry name" value="ODORANT RECEPTOR"/>
    <property type="match status" value="1"/>
</dbReference>
<comment type="subcellular location">
    <subcellularLocation>
        <location evidence="1 10">Cell membrane</location>
        <topology evidence="1 10">Multi-pass membrane protein</topology>
    </subcellularLocation>
</comment>
<evidence type="ECO:0000256" key="9">
    <source>
        <dbReference type="ARBA" id="ARBA00023224"/>
    </source>
</evidence>
<dbReference type="OrthoDB" id="6617147at2759"/>
<feature type="transmembrane region" description="Helical" evidence="10">
    <location>
        <begin position="284"/>
        <end position="305"/>
    </location>
</feature>
<dbReference type="InterPro" id="IPR004117">
    <property type="entry name" value="7tm6_olfct_rcpt"/>
</dbReference>
<name>A0A0G2UKI1_BACDO</name>
<keyword evidence="5 10" id="KW-0552">Olfaction</keyword>
<organism evidence="11">
    <name type="scientific">Bactrocera dorsalis</name>
    <name type="common">Oriental fruit fly</name>
    <name type="synonym">Dacus dorsalis</name>
    <dbReference type="NCBI Taxonomy" id="27457"/>
    <lineage>
        <taxon>Eukaryota</taxon>
        <taxon>Metazoa</taxon>
        <taxon>Ecdysozoa</taxon>
        <taxon>Arthropoda</taxon>
        <taxon>Hexapoda</taxon>
        <taxon>Insecta</taxon>
        <taxon>Pterygota</taxon>
        <taxon>Neoptera</taxon>
        <taxon>Endopterygota</taxon>
        <taxon>Diptera</taxon>
        <taxon>Brachycera</taxon>
        <taxon>Muscomorpha</taxon>
        <taxon>Tephritoidea</taxon>
        <taxon>Tephritidae</taxon>
        <taxon>Bactrocera</taxon>
        <taxon>Bactrocera</taxon>
    </lineage>
</organism>
<keyword evidence="7 10" id="KW-0472">Membrane</keyword>
<dbReference type="EMBL" id="KP743727">
    <property type="protein sequence ID" value="AKI29043.1"/>
    <property type="molecule type" value="mRNA"/>
</dbReference>
<dbReference type="EMBL" id="FX985914">
    <property type="protein sequence ID" value="BBD43449.1"/>
    <property type="molecule type" value="mRNA"/>
</dbReference>
<evidence type="ECO:0000256" key="5">
    <source>
        <dbReference type="ARBA" id="ARBA00022725"/>
    </source>
</evidence>
<protein>
    <recommendedName>
        <fullName evidence="10">Odorant receptor</fullName>
    </recommendedName>
</protein>
<dbReference type="GO" id="GO:0004984">
    <property type="term" value="F:olfactory receptor activity"/>
    <property type="evidence" value="ECO:0007669"/>
    <property type="project" value="InterPro"/>
</dbReference>
<dbReference type="PANTHER" id="PTHR21137:SF35">
    <property type="entry name" value="ODORANT RECEPTOR 19A-RELATED"/>
    <property type="match status" value="1"/>
</dbReference>
<evidence type="ECO:0000256" key="6">
    <source>
        <dbReference type="ARBA" id="ARBA00022989"/>
    </source>
</evidence>
<comment type="similarity">
    <text evidence="10">Belongs to the insect chemoreceptor superfamily. Heteromeric odorant receptor channel (TC 1.A.69) family.</text>
</comment>
<reference evidence="12" key="2">
    <citation type="journal article" date="2018" name="Insect Biochem. Mol. Biol.">
        <title>Functional characterization of olfactory receptors in the Oriental fruit fly Bactrocera dorsalis that respond to plant volatiles.</title>
        <authorList>
            <person name="Miyazaki H."/>
            <person name="Otake J."/>
            <person name="Mitsuno H."/>
            <person name="Ozaki K."/>
            <person name="Kanzaki R."/>
            <person name="Chui-Ting Chieng A."/>
            <person name="Kah-Wei Hee A."/>
            <person name="Nishida R."/>
            <person name="Ono H."/>
        </authorList>
    </citation>
    <scope>NUCLEOTIDE SEQUENCE</scope>
    <source>
        <tissue evidence="12">Chemosensory organs</tissue>
    </source>
</reference>
<feature type="transmembrane region" description="Helical" evidence="10">
    <location>
        <begin position="317"/>
        <end position="337"/>
    </location>
</feature>
<evidence type="ECO:0000256" key="8">
    <source>
        <dbReference type="ARBA" id="ARBA00023170"/>
    </source>
</evidence>
<evidence type="ECO:0000256" key="2">
    <source>
        <dbReference type="ARBA" id="ARBA00022475"/>
    </source>
</evidence>
<feature type="transmembrane region" description="Helical" evidence="10">
    <location>
        <begin position="41"/>
        <end position="58"/>
    </location>
</feature>
<reference evidence="11" key="1">
    <citation type="submission" date="2015-02" db="EMBL/GenBank/DDBJ databases">
        <title>Discovery of Chemosensory Genes in the Oriental Fruit Fly, Bactrocera dorsalis.</title>
        <authorList>
            <person name="Wu Z."/>
            <person name="Zhang H."/>
            <person name="Bin S."/>
            <person name="Wang Z."/>
            <person name="He H."/>
            <person name="Lin J."/>
        </authorList>
    </citation>
    <scope>NUCLEOTIDE SEQUENCE</scope>
</reference>
<gene>
    <name evidence="11" type="primary">OR63a-2</name>
    <name evidence="12" type="synonym">BdorOR63a-2-v1</name>
</gene>
<keyword evidence="9 10" id="KW-0807">Transducer</keyword>
<keyword evidence="6 10" id="KW-1133">Transmembrane helix</keyword>
<evidence type="ECO:0000313" key="11">
    <source>
        <dbReference type="EMBL" id="AKI29043.1"/>
    </source>
</evidence>
<accession>A0A0G2UKI1</accession>
<keyword evidence="4 10" id="KW-0812">Transmembrane</keyword>
<keyword evidence="2" id="KW-1003">Cell membrane</keyword>
<dbReference type="Pfam" id="PF02949">
    <property type="entry name" value="7tm_6"/>
    <property type="match status" value="1"/>
</dbReference>
<evidence type="ECO:0000256" key="7">
    <source>
        <dbReference type="ARBA" id="ARBA00023136"/>
    </source>
</evidence>
<evidence type="ECO:0000256" key="4">
    <source>
        <dbReference type="ARBA" id="ARBA00022692"/>
    </source>
</evidence>
<evidence type="ECO:0000256" key="10">
    <source>
        <dbReference type="RuleBase" id="RU351113"/>
    </source>
</evidence>
<dbReference type="GO" id="GO:0005549">
    <property type="term" value="F:odorant binding"/>
    <property type="evidence" value="ECO:0007669"/>
    <property type="project" value="InterPro"/>
</dbReference>
<dbReference type="GO" id="GO:0005886">
    <property type="term" value="C:plasma membrane"/>
    <property type="evidence" value="ECO:0007669"/>
    <property type="project" value="UniProtKB-SubCell"/>
</dbReference>
<evidence type="ECO:0000256" key="1">
    <source>
        <dbReference type="ARBA" id="ARBA00004651"/>
    </source>
</evidence>
<keyword evidence="3 10" id="KW-0716">Sensory transduction</keyword>
<dbReference type="GO" id="GO:0007165">
    <property type="term" value="P:signal transduction"/>
    <property type="evidence" value="ECO:0007669"/>
    <property type="project" value="UniProtKB-KW"/>
</dbReference>
<evidence type="ECO:0000313" key="12">
    <source>
        <dbReference type="EMBL" id="BBD43449.1"/>
    </source>
</evidence>
<keyword evidence="8 10" id="KW-0675">Receptor</keyword>
<feature type="transmembrane region" description="Helical" evidence="10">
    <location>
        <begin position="203"/>
        <end position="221"/>
    </location>
</feature>
<feature type="transmembrane region" description="Helical" evidence="10">
    <location>
        <begin position="384"/>
        <end position="408"/>
    </location>
</feature>
<dbReference type="AlphaFoldDB" id="A0A0G2UKI1"/>